<evidence type="ECO:0000256" key="5">
    <source>
        <dbReference type="ARBA" id="ARBA00022927"/>
    </source>
</evidence>
<dbReference type="InterPro" id="IPR023201">
    <property type="entry name" value="SecY_dom_sf"/>
</dbReference>
<protein>
    <recommendedName>
        <fullName evidence="9">Protein translocase subunit SecY</fullName>
    </recommendedName>
</protein>
<evidence type="ECO:0000256" key="4">
    <source>
        <dbReference type="ARBA" id="ARBA00022692"/>
    </source>
</evidence>
<dbReference type="PANTHER" id="PTHR10906">
    <property type="entry name" value="SECY/SEC61-ALPHA FAMILY MEMBER"/>
    <property type="match status" value="1"/>
</dbReference>
<keyword evidence="7 9" id="KW-0811">Translocation</keyword>
<dbReference type="PRINTS" id="PR00303">
    <property type="entry name" value="SECYTRNLCASE"/>
</dbReference>
<dbReference type="NCBIfam" id="TIGR00967">
    <property type="entry name" value="3a0501s007"/>
    <property type="match status" value="1"/>
</dbReference>
<dbReference type="GO" id="GO:0043952">
    <property type="term" value="P:protein transport by the Sec complex"/>
    <property type="evidence" value="ECO:0007669"/>
    <property type="project" value="UniProtKB-UniRule"/>
</dbReference>
<evidence type="ECO:0000256" key="7">
    <source>
        <dbReference type="ARBA" id="ARBA00023010"/>
    </source>
</evidence>
<dbReference type="PROSITE" id="PS00756">
    <property type="entry name" value="SECY_2"/>
    <property type="match status" value="1"/>
</dbReference>
<feature type="transmembrane region" description="Helical" evidence="9">
    <location>
        <begin position="126"/>
        <end position="146"/>
    </location>
</feature>
<evidence type="ECO:0000313" key="11">
    <source>
        <dbReference type="EMBL" id="APJ38423.1"/>
    </source>
</evidence>
<dbReference type="KEGG" id="mpul:BLA55_01910"/>
<dbReference type="AlphaFoldDB" id="A0A1L4FS34"/>
<keyword evidence="4 9" id="KW-0812">Transmembrane</keyword>
<keyword evidence="5 9" id="KW-0653">Protein transport</keyword>
<evidence type="ECO:0000256" key="8">
    <source>
        <dbReference type="ARBA" id="ARBA00023136"/>
    </source>
</evidence>
<dbReference type="GO" id="GO:0065002">
    <property type="term" value="P:intracellular protein transmembrane transport"/>
    <property type="evidence" value="ECO:0007669"/>
    <property type="project" value="UniProtKB-UniRule"/>
</dbReference>
<gene>
    <name evidence="9" type="primary">secY</name>
    <name evidence="11" type="ORF">BLA55_01910</name>
</gene>
<evidence type="ECO:0000256" key="10">
    <source>
        <dbReference type="RuleBase" id="RU004349"/>
    </source>
</evidence>
<evidence type="ECO:0000256" key="2">
    <source>
        <dbReference type="ARBA" id="ARBA00005751"/>
    </source>
</evidence>
<name>A0A1L4FS34_9BACT</name>
<evidence type="ECO:0000256" key="9">
    <source>
        <dbReference type="HAMAP-Rule" id="MF_01465"/>
    </source>
</evidence>
<feature type="transmembrane region" description="Helical" evidence="9">
    <location>
        <begin position="35"/>
        <end position="56"/>
    </location>
</feature>
<comment type="function">
    <text evidence="9">The central subunit of the protein translocation channel SecYEG. Consists of two halves formed by TMs 1-5 and 6-10. These two domains form a lateral gate at the front which open onto the bilayer between TMs 2 and 7, and are clamped together by SecE at the back. The channel is closed by both a pore ring composed of hydrophobic SecY resides and a short helix (helix 2A) on the extracellular side of the membrane which forms a plug. The plug probably moves laterally to allow the channel to open. The ring and the pore may move independently.</text>
</comment>
<organism evidence="11 12">
    <name type="scientific">Mycoplasmopsis pullorum</name>
    <dbReference type="NCBI Taxonomy" id="48003"/>
    <lineage>
        <taxon>Bacteria</taxon>
        <taxon>Bacillati</taxon>
        <taxon>Mycoplasmatota</taxon>
        <taxon>Mycoplasmoidales</taxon>
        <taxon>Metamycoplasmataceae</taxon>
        <taxon>Mycoplasmopsis</taxon>
    </lineage>
</organism>
<dbReference type="GO" id="GO:0006605">
    <property type="term" value="P:protein targeting"/>
    <property type="evidence" value="ECO:0007669"/>
    <property type="project" value="UniProtKB-UniRule"/>
</dbReference>
<keyword evidence="12" id="KW-1185">Reference proteome</keyword>
<feature type="transmembrane region" description="Helical" evidence="9">
    <location>
        <begin position="233"/>
        <end position="256"/>
    </location>
</feature>
<feature type="transmembrane region" description="Helical" evidence="9">
    <location>
        <begin position="166"/>
        <end position="187"/>
    </location>
</feature>
<evidence type="ECO:0000313" key="12">
    <source>
        <dbReference type="Proteomes" id="UP000184322"/>
    </source>
</evidence>
<sequence length="469" mass="52205">MKILNNLITRLSWIFLNLKNKFSDFWTNKDITKKFLYTIVLLTIYVIGTTITSPFIKLNTGSSLSNNAFFDTLNLVGGGGLSQFSIFALGISPFINSSLIMMVLQSRLFPPVYKLSQSGPQGRRKINIITRIITVVIAYPQAIFLTKSLQNSFITITGTDLISIGQITYFYIPIILTAASLFALFLSEQITNKGIGNGTSLIIFVGIAMRLPAQFRGAYIELAGNSDSQSTAIGTINFAFYVLVFLFVVLIISIVYNAERHIPIQQVGSGRSRNIKEMGKLPIKLNPGGIMPIIFAMMVLSFPTMIANILPADNFSRQWIRENLQFTSPLGLILLVTITFVFSLLMGIQQSRVDKIAEDFAKSSTFIPGVRPGEETQDYLIGIVFRLSIFSAFYLVLLVIMQPLQIIFNILTPQTAFGGTGLMILVSVSLETWGQLKARNKTTKLAKAKRITRANFVKNKNNRKNGLLW</sequence>
<dbReference type="Pfam" id="PF00344">
    <property type="entry name" value="SecY"/>
    <property type="match status" value="1"/>
</dbReference>
<keyword evidence="9" id="KW-1003">Cell membrane</keyword>
<evidence type="ECO:0000256" key="1">
    <source>
        <dbReference type="ARBA" id="ARBA00004141"/>
    </source>
</evidence>
<dbReference type="STRING" id="48003.BLA55_01910"/>
<dbReference type="Proteomes" id="UP000184322">
    <property type="component" value="Chromosome"/>
</dbReference>
<dbReference type="HAMAP" id="MF_01465">
    <property type="entry name" value="SecY"/>
    <property type="match status" value="1"/>
</dbReference>
<reference evidence="12" key="1">
    <citation type="submission" date="2016-10" db="EMBL/GenBank/DDBJ databases">
        <authorList>
            <person name="Beylefeld A."/>
            <person name="Abolnik C."/>
        </authorList>
    </citation>
    <scope>NUCLEOTIDE SEQUENCE [LARGE SCALE GENOMIC DNA]</scope>
    <source>
        <strain evidence="12">B359_6</strain>
    </source>
</reference>
<evidence type="ECO:0000256" key="6">
    <source>
        <dbReference type="ARBA" id="ARBA00022989"/>
    </source>
</evidence>
<keyword evidence="3 9" id="KW-0813">Transport</keyword>
<feature type="transmembrane region" description="Helical" evidence="9">
    <location>
        <begin position="290"/>
        <end position="310"/>
    </location>
</feature>
<dbReference type="OrthoDB" id="9809248at2"/>
<dbReference type="SUPFAM" id="SSF103491">
    <property type="entry name" value="Preprotein translocase SecY subunit"/>
    <property type="match status" value="1"/>
</dbReference>
<dbReference type="InterPro" id="IPR026593">
    <property type="entry name" value="SecY"/>
</dbReference>
<dbReference type="Gene3D" id="1.10.3370.10">
    <property type="entry name" value="SecY subunit domain"/>
    <property type="match status" value="1"/>
</dbReference>
<feature type="transmembrane region" description="Helical" evidence="9">
    <location>
        <begin position="379"/>
        <end position="400"/>
    </location>
</feature>
<dbReference type="PIRSF" id="PIRSF004557">
    <property type="entry name" value="SecY"/>
    <property type="match status" value="1"/>
</dbReference>
<comment type="subcellular location">
    <subcellularLocation>
        <location evidence="9">Cell membrane</location>
        <topology evidence="9">Multi-pass membrane protein</topology>
    </subcellularLocation>
    <subcellularLocation>
        <location evidence="1">Membrane</location>
        <topology evidence="1">Multi-pass membrane protein</topology>
    </subcellularLocation>
</comment>
<keyword evidence="8 9" id="KW-0472">Membrane</keyword>
<accession>A0A1L4FS34</accession>
<evidence type="ECO:0000256" key="3">
    <source>
        <dbReference type="ARBA" id="ARBA00022448"/>
    </source>
</evidence>
<feature type="transmembrane region" description="Helical" evidence="9">
    <location>
        <begin position="330"/>
        <end position="348"/>
    </location>
</feature>
<dbReference type="InterPro" id="IPR002208">
    <property type="entry name" value="SecY/SEC61-alpha"/>
</dbReference>
<proteinExistence type="inferred from homology"/>
<feature type="transmembrane region" description="Helical" evidence="9">
    <location>
        <begin position="194"/>
        <end position="213"/>
    </location>
</feature>
<feature type="transmembrane region" description="Helical" evidence="9">
    <location>
        <begin position="406"/>
        <end position="430"/>
    </location>
</feature>
<dbReference type="EMBL" id="CP017813">
    <property type="protein sequence ID" value="APJ38423.1"/>
    <property type="molecule type" value="Genomic_DNA"/>
</dbReference>
<dbReference type="GO" id="GO:0005886">
    <property type="term" value="C:plasma membrane"/>
    <property type="evidence" value="ECO:0007669"/>
    <property type="project" value="UniProtKB-SubCell"/>
</dbReference>
<feature type="transmembrane region" description="Helical" evidence="9">
    <location>
        <begin position="84"/>
        <end position="105"/>
    </location>
</feature>
<dbReference type="InterPro" id="IPR030659">
    <property type="entry name" value="SecY_CS"/>
</dbReference>
<comment type="subunit">
    <text evidence="9">Component of the Sec protein translocase complex. Heterotrimer consisting of SecY, SecE and SecG subunits. The heterotrimers can form oligomers, although 1 heterotrimer is thought to be able to translocate proteins. Interacts with the ribosome. Interacts with SecDF, and other proteins may be involved. Interacts with SecA.</text>
</comment>
<keyword evidence="6 9" id="KW-1133">Transmembrane helix</keyword>
<comment type="similarity">
    <text evidence="2 9 10">Belongs to the SecY/SEC61-alpha family.</text>
</comment>